<dbReference type="SUPFAM" id="SSF48452">
    <property type="entry name" value="TPR-like"/>
    <property type="match status" value="1"/>
</dbReference>
<dbReference type="EMBL" id="NAJN01002093">
    <property type="protein sequence ID" value="TKA57881.1"/>
    <property type="molecule type" value="Genomic_DNA"/>
</dbReference>
<sequence>MSNEKAVRYIGLLDTARCKGNWQEIPELARKVEKHAPHRKCLALTARSETQVAAFTSKRPDTSASTASSTPLAQLVPPLLAAIEQETAHQEDVFQATICLSRIHWTLDEPQLAIAHAPKSFAEMLGRLFRKGNSPSGWTAVCAVEGAILQQGLVFAPSSGDSGTLLQGFSEDTPEQDQVAAKLQQWAELKQAETSYEGLLLKETRFPEASQTNREVEAWVGSVITNWRVLCGPAWQDEELGEGGKGAVGRGVLDVLYRAATKSFHSTQILRHLFTVHTSLGEFDLAFKAFDSYVEIITKGKARAEKSGEPELGLDDDDTILRMAAEAIRVLCRFGSHREAEKAVDIGTKVVKWLEQNSPAWPSSEEGDHRGERKQPTKTKVSSKVLALAYRAIGISQAHWSRVTYDATARPAVQAEALKYLRKALDPHLRDDKNVEALYSQALLLAETRDIGRALQVVKRALSPPIPTDLSNIPNGVASDTITEASTEHGKTPYARERQLMPLWHLLALLLSARAGYDTAAKSCDAAFDQFSNLSVLFGDSNQKFADQSSDTAPAEKRIPPKSRKGLVDQMGVFERERLVQIKMTQLALVEVSEGASTAVDASDELLGLYARLFPDTKAAALKVSALNMAAASSIKPAGSIRSIGGSILGRARTARRSGEQGPLSSQSPIAPAAVTVPKLTTTANQAINAPTIQVTNEHGVNPDEKHHHHHLHLPFHHKHHDRAPTQNGGMQPTTRALPQSRAEARNPSGSTRPSEESTTLNAVISGSSSGYEAAAASNASHRTEEGPDQPLPPIAHNIPNDSQASPAGHPDQPPNQDNRLPAPFPHASYTPPDPHFATLQGQRLRTSLLISVWLFIAGLYTRAAMFEDARGAIDEAEKLIQEFEVEVSQESSSSRAFTEEGWGGGSSVETLWARVWAERGTLFQTRLLPHKALACYERALFHFPDHPQAIVGLSTILLDIYAQVIPPESVEPSIATDASTSTFSTRSTSTTTSDINNEFSTPQPATPDKPASQPTSPEELKRLTARDRAYSLLSALTKLGTGWDNSEAWFTLARAYEESGQVEKAKEVLWWCVELEDSKPLRAWTSVGPGGFVL</sequence>
<dbReference type="OrthoDB" id="29013at2759"/>
<protein>
    <recommendedName>
        <fullName evidence="7">Filamentation protein</fullName>
    </recommendedName>
</protein>
<dbReference type="InterPro" id="IPR019734">
    <property type="entry name" value="TPR_rpt"/>
</dbReference>
<feature type="compositionally biased region" description="Basic and acidic residues" evidence="4">
    <location>
        <begin position="366"/>
        <end position="375"/>
    </location>
</feature>
<feature type="coiled-coil region" evidence="3">
    <location>
        <begin position="867"/>
        <end position="894"/>
    </location>
</feature>
<feature type="region of interest" description="Disordered" evidence="4">
    <location>
        <begin position="652"/>
        <end position="672"/>
    </location>
</feature>
<feature type="region of interest" description="Disordered" evidence="4">
    <location>
        <begin position="359"/>
        <end position="379"/>
    </location>
</feature>
<feature type="compositionally biased region" description="Low complexity" evidence="4">
    <location>
        <begin position="766"/>
        <end position="781"/>
    </location>
</feature>
<evidence type="ECO:0000256" key="2">
    <source>
        <dbReference type="ARBA" id="ARBA00038251"/>
    </source>
</evidence>
<feature type="region of interest" description="Disordered" evidence="4">
    <location>
        <begin position="697"/>
        <end position="836"/>
    </location>
</feature>
<feature type="compositionally biased region" description="Low complexity" evidence="4">
    <location>
        <begin position="974"/>
        <end position="996"/>
    </location>
</feature>
<organism evidence="5 6">
    <name type="scientific">Cryomyces minteri</name>
    <dbReference type="NCBI Taxonomy" id="331657"/>
    <lineage>
        <taxon>Eukaryota</taxon>
        <taxon>Fungi</taxon>
        <taxon>Dikarya</taxon>
        <taxon>Ascomycota</taxon>
        <taxon>Pezizomycotina</taxon>
        <taxon>Dothideomycetes</taxon>
        <taxon>Dothideomycetes incertae sedis</taxon>
        <taxon>Cryomyces</taxon>
    </lineage>
</organism>
<proteinExistence type="inferred from homology"/>
<feature type="region of interest" description="Disordered" evidence="4">
    <location>
        <begin position="545"/>
        <end position="564"/>
    </location>
</feature>
<dbReference type="PANTHER" id="PTHR23083">
    <property type="entry name" value="TETRATRICOPEPTIDE REPEAT PROTEIN, TPR"/>
    <property type="match status" value="1"/>
</dbReference>
<comment type="similarity">
    <text evidence="2">Belongs to the YPP1 family.</text>
</comment>
<dbReference type="PANTHER" id="PTHR23083:SF464">
    <property type="entry name" value="TETRATRICOPEPTIDE REPEAT DOMAIN 7, ISOFORM A"/>
    <property type="match status" value="1"/>
</dbReference>
<keyword evidence="3" id="KW-0175">Coiled coil</keyword>
<feature type="compositionally biased region" description="Polar residues" evidence="4">
    <location>
        <begin position="725"/>
        <end position="738"/>
    </location>
</feature>
<evidence type="ECO:0000256" key="4">
    <source>
        <dbReference type="SAM" id="MobiDB-lite"/>
    </source>
</evidence>
<evidence type="ECO:0000313" key="5">
    <source>
        <dbReference type="EMBL" id="TKA57881.1"/>
    </source>
</evidence>
<dbReference type="Gene3D" id="1.25.40.10">
    <property type="entry name" value="Tetratricopeptide repeat domain"/>
    <property type="match status" value="2"/>
</dbReference>
<feature type="compositionally biased region" description="Basic residues" evidence="4">
    <location>
        <begin position="707"/>
        <end position="722"/>
    </location>
</feature>
<evidence type="ECO:0000256" key="3">
    <source>
        <dbReference type="SAM" id="Coils"/>
    </source>
</evidence>
<keyword evidence="6" id="KW-1185">Reference proteome</keyword>
<reference evidence="5 6" key="1">
    <citation type="submission" date="2017-03" db="EMBL/GenBank/DDBJ databases">
        <title>Genomes of endolithic fungi from Antarctica.</title>
        <authorList>
            <person name="Coleine C."/>
            <person name="Masonjones S."/>
            <person name="Stajich J.E."/>
        </authorList>
    </citation>
    <scope>NUCLEOTIDE SEQUENCE [LARGE SCALE GENOMIC DNA]</scope>
    <source>
        <strain evidence="5 6">CCFEE 5187</strain>
    </source>
</reference>
<feature type="compositionally biased region" description="Polar residues" evidence="4">
    <location>
        <begin position="748"/>
        <end position="765"/>
    </location>
</feature>
<gene>
    <name evidence="5" type="ORF">B0A49_11117</name>
</gene>
<dbReference type="InterPro" id="IPR051722">
    <property type="entry name" value="Endocytosis_PI4K-reg_protein"/>
</dbReference>
<accession>A0A4U0W665</accession>
<dbReference type="AlphaFoldDB" id="A0A4U0W665"/>
<name>A0A4U0W665_9PEZI</name>
<dbReference type="Proteomes" id="UP000308768">
    <property type="component" value="Unassembled WGS sequence"/>
</dbReference>
<comment type="caution">
    <text evidence="5">The sequence shown here is derived from an EMBL/GenBank/DDBJ whole genome shotgun (WGS) entry which is preliminary data.</text>
</comment>
<dbReference type="InterPro" id="IPR011990">
    <property type="entry name" value="TPR-like_helical_dom_sf"/>
</dbReference>
<evidence type="ECO:0008006" key="7">
    <source>
        <dbReference type="Google" id="ProtNLM"/>
    </source>
</evidence>
<evidence type="ECO:0000256" key="1">
    <source>
        <dbReference type="ARBA" id="ARBA00002550"/>
    </source>
</evidence>
<dbReference type="SMART" id="SM00028">
    <property type="entry name" value="TPR"/>
    <property type="match status" value="4"/>
</dbReference>
<comment type="function">
    <text evidence="1">Involved in endocytosis.</text>
</comment>
<feature type="region of interest" description="Disordered" evidence="4">
    <location>
        <begin position="974"/>
        <end position="1020"/>
    </location>
</feature>
<dbReference type="STRING" id="331657.A0A4U0W665"/>
<evidence type="ECO:0000313" key="6">
    <source>
        <dbReference type="Proteomes" id="UP000308768"/>
    </source>
</evidence>